<evidence type="ECO:0000313" key="4">
    <source>
        <dbReference type="RefSeq" id="XP_030761721.1"/>
    </source>
</evidence>
<dbReference type="Pfam" id="PF03372">
    <property type="entry name" value="Exo_endo_phos"/>
    <property type="match status" value="1"/>
</dbReference>
<name>A0A6J2YED0_SITOR</name>
<sequence length="253" mass="28518">METSFKIRPSVSGSSNSLDYGSGRVRKRAEGAKNPRSGPGYLNRRKLHIATSNVQTLSRDEKLLELEEELQHIKWDVVGLSEVRRKTEKQIELKSGNLLYHQGNNEYALGGVGFLINKKHIKNIVDIGSISPRVIYLTLRLNNRYSLKIVQVSAPASNSTEEEIDIFYEDASKALSIKSQFTILMGDFNAKAGQKEDEAEICVGTYGYGERNERGAKMIEFTLQNGLYVMNTFFKIQIENGPGQVRTELPRTR</sequence>
<organism evidence="3 4">
    <name type="scientific">Sitophilus oryzae</name>
    <name type="common">Rice weevil</name>
    <name type="synonym">Curculio oryzae</name>
    <dbReference type="NCBI Taxonomy" id="7048"/>
    <lineage>
        <taxon>Eukaryota</taxon>
        <taxon>Metazoa</taxon>
        <taxon>Ecdysozoa</taxon>
        <taxon>Arthropoda</taxon>
        <taxon>Hexapoda</taxon>
        <taxon>Insecta</taxon>
        <taxon>Pterygota</taxon>
        <taxon>Neoptera</taxon>
        <taxon>Endopterygota</taxon>
        <taxon>Coleoptera</taxon>
        <taxon>Polyphaga</taxon>
        <taxon>Cucujiformia</taxon>
        <taxon>Curculionidae</taxon>
        <taxon>Dryophthorinae</taxon>
        <taxon>Sitophilus</taxon>
    </lineage>
</organism>
<dbReference type="GO" id="GO:0003824">
    <property type="term" value="F:catalytic activity"/>
    <property type="evidence" value="ECO:0007669"/>
    <property type="project" value="InterPro"/>
</dbReference>
<dbReference type="AlphaFoldDB" id="A0A6J2YED0"/>
<dbReference type="KEGG" id="soy:115886617"/>
<dbReference type="InterPro" id="IPR036691">
    <property type="entry name" value="Endo/exonu/phosph_ase_sf"/>
</dbReference>
<reference evidence="4" key="1">
    <citation type="submission" date="2025-08" db="UniProtKB">
        <authorList>
            <consortium name="RefSeq"/>
        </authorList>
    </citation>
    <scope>IDENTIFICATION</scope>
    <source>
        <tissue evidence="4">Gonads</tissue>
    </source>
</reference>
<feature type="region of interest" description="Disordered" evidence="1">
    <location>
        <begin position="1"/>
        <end position="41"/>
    </location>
</feature>
<dbReference type="InParanoid" id="A0A6J2YED0"/>
<accession>A0A6J2YED0</accession>
<proteinExistence type="predicted"/>
<dbReference type="OrthoDB" id="6767704at2759"/>
<evidence type="ECO:0000256" key="1">
    <source>
        <dbReference type="SAM" id="MobiDB-lite"/>
    </source>
</evidence>
<dbReference type="InterPro" id="IPR027124">
    <property type="entry name" value="Swc5/CFDP1/2"/>
</dbReference>
<dbReference type="RefSeq" id="XP_030761721.1">
    <property type="nucleotide sequence ID" value="XM_030905861.1"/>
</dbReference>
<keyword evidence="3" id="KW-1185">Reference proteome</keyword>
<feature type="domain" description="Endonuclease/exonuclease/phosphatase" evidence="2">
    <location>
        <begin position="50"/>
        <end position="191"/>
    </location>
</feature>
<dbReference type="InterPro" id="IPR005135">
    <property type="entry name" value="Endo/exonuclease/phosphatase"/>
</dbReference>
<dbReference type="Proteomes" id="UP000504635">
    <property type="component" value="Unplaced"/>
</dbReference>
<dbReference type="PANTHER" id="PTHR23227">
    <property type="entry name" value="BUCENTAUR RELATED"/>
    <property type="match status" value="1"/>
</dbReference>
<protein>
    <submittedName>
        <fullName evidence="4">Craniofacial development protein 2-like</fullName>
    </submittedName>
</protein>
<dbReference type="GeneID" id="115886617"/>
<evidence type="ECO:0000313" key="3">
    <source>
        <dbReference type="Proteomes" id="UP000504635"/>
    </source>
</evidence>
<dbReference type="SUPFAM" id="SSF56219">
    <property type="entry name" value="DNase I-like"/>
    <property type="match status" value="1"/>
</dbReference>
<gene>
    <name evidence="4" type="primary">LOC115886617</name>
</gene>
<evidence type="ECO:0000259" key="2">
    <source>
        <dbReference type="Pfam" id="PF03372"/>
    </source>
</evidence>
<dbReference type="Gene3D" id="3.60.10.10">
    <property type="entry name" value="Endonuclease/exonuclease/phosphatase"/>
    <property type="match status" value="1"/>
</dbReference>
<dbReference type="PANTHER" id="PTHR23227:SF67">
    <property type="entry name" value="CRANIOFACIAL DEVELOPMENT PROTEIN 2-LIKE"/>
    <property type="match status" value="1"/>
</dbReference>